<reference evidence="2 3" key="1">
    <citation type="submission" date="2014-11" db="EMBL/GenBank/DDBJ databases">
        <title>Genome sequence of Microbacterium mangrovi MUSC 115(T).</title>
        <authorList>
            <person name="Lee L.-H."/>
        </authorList>
    </citation>
    <scope>NUCLEOTIDE SEQUENCE [LARGE SCALE GENOMIC DNA]</scope>
    <source>
        <strain evidence="2 3">MUSC 115</strain>
    </source>
</reference>
<dbReference type="EMBL" id="JTDK01000002">
    <property type="protein sequence ID" value="KHK99589.1"/>
    <property type="molecule type" value="Genomic_DNA"/>
</dbReference>
<evidence type="ECO:0000313" key="2">
    <source>
        <dbReference type="EMBL" id="KHK99589.1"/>
    </source>
</evidence>
<dbReference type="Pfam" id="PF12770">
    <property type="entry name" value="CHAT"/>
    <property type="match status" value="1"/>
</dbReference>
<evidence type="ECO:0000313" key="3">
    <source>
        <dbReference type="Proteomes" id="UP000031030"/>
    </source>
</evidence>
<comment type="caution">
    <text evidence="2">The sequence shown here is derived from an EMBL/GenBank/DDBJ whole genome shotgun (WGS) entry which is preliminary data.</text>
</comment>
<accession>A0A0B2A7U6</accession>
<gene>
    <name evidence="2" type="ORF">LK09_02985</name>
</gene>
<dbReference type="SUPFAM" id="SSF48452">
    <property type="entry name" value="TPR-like"/>
    <property type="match status" value="2"/>
</dbReference>
<dbReference type="RefSeq" id="WP_039395611.1">
    <property type="nucleotide sequence ID" value="NZ_JTDK01000002.1"/>
</dbReference>
<dbReference type="AlphaFoldDB" id="A0A0B2A7U6"/>
<name>A0A0B2A7U6_9MICO</name>
<dbReference type="OrthoDB" id="9761935at2"/>
<organism evidence="2 3">
    <name type="scientific">Microbacterium mangrovi</name>
    <dbReference type="NCBI Taxonomy" id="1348253"/>
    <lineage>
        <taxon>Bacteria</taxon>
        <taxon>Bacillati</taxon>
        <taxon>Actinomycetota</taxon>
        <taxon>Actinomycetes</taxon>
        <taxon>Micrococcales</taxon>
        <taxon>Microbacteriaceae</taxon>
        <taxon>Microbacterium</taxon>
    </lineage>
</organism>
<sequence length="817" mass="86843">MARGAAELHRLALEAVNRGDIARARRLLVSAAGLEADGDTHARILGTLAYVHSQTGRLSEAEELCLQALRSPQLSAQTQARLAGQMGALLERAGRFDDAERWLDKGIAALRDDPVARATMLLNRSLLNSRRQRLDDAASDAAEAGGLFDAAGDELLAAMARHNLGYIALMRGDVVAALTEMRAARDVVGDATVAAATADTDRAEALREAGLTREAEELLASTASVFGRHRMPQSRAEVELQLARSQLNHDPAAARRTANAAAKRFRAVGNETWAARADGIRLRSAMAAGGPLPGDAEQVAADLDEHGFSNDAAALRLSQDIWESRHGTRPTSRRPLRVPPAASIEVRLLTYEARAARAAADGKDAAVRRHAAAGLLELRRWLQAFGSLDLQTSVTMHVGGLMIEGLAAAARSGRPDVLFDWSERARLLNHQIVPVRPPEDDALAADLAELRRLRAEDPTGRWRRDPRLTELEDRARERQWSATRGGGIRRRATLAEVQDRLDDGTALLSFVYTGQVLAVVVVGERRAKVVPLPGWATAQKLLPGLRADLDMAASIRTGPMADVVRRSLDERLAALSHVLLDDAVRVSGAERFVLTVPGILEGTPWAMLPALRGRTFTVAVSATRWAGFERDVPVGGRVGIATGPRVARGDEEADAVAAAWTGPSDAPVARLRGADATVDAVTALAGRVDLLHVAAHGRHAVDNPLFSGFELADGTLFGYDLDRVADVPGVVVLSACEAGRSSVRWGEEAVGMTRVWLHAGTQAVVAAPVIVADDAACDLLGAMHGGLASGLGVSAALARASVETGIVAPFQVYGSGF</sequence>
<proteinExistence type="predicted"/>
<dbReference type="InterPro" id="IPR011990">
    <property type="entry name" value="TPR-like_helical_dom_sf"/>
</dbReference>
<feature type="domain" description="CHAT" evidence="1">
    <location>
        <begin position="587"/>
        <end position="802"/>
    </location>
</feature>
<dbReference type="Proteomes" id="UP000031030">
    <property type="component" value="Unassembled WGS sequence"/>
</dbReference>
<evidence type="ECO:0000259" key="1">
    <source>
        <dbReference type="Pfam" id="PF12770"/>
    </source>
</evidence>
<dbReference type="Gene3D" id="1.25.40.10">
    <property type="entry name" value="Tetratricopeptide repeat domain"/>
    <property type="match status" value="1"/>
</dbReference>
<dbReference type="InterPro" id="IPR024983">
    <property type="entry name" value="CHAT_dom"/>
</dbReference>
<keyword evidence="3" id="KW-1185">Reference proteome</keyword>
<dbReference type="STRING" id="1348253.LK09_02985"/>
<protein>
    <recommendedName>
        <fullName evidence="1">CHAT domain-containing protein</fullName>
    </recommendedName>
</protein>